<proteinExistence type="predicted"/>
<dbReference type="Gene3D" id="3.90.1200.10">
    <property type="match status" value="1"/>
</dbReference>
<reference evidence="3 4" key="1">
    <citation type="submission" date="2024-10" db="EMBL/GenBank/DDBJ databases">
        <title>Updated reference genomes for cyclostephanoid diatoms.</title>
        <authorList>
            <person name="Roberts W.R."/>
            <person name="Alverson A.J."/>
        </authorList>
    </citation>
    <scope>NUCLEOTIDE SEQUENCE [LARGE SCALE GENOMIC DNA]</scope>
    <source>
        <strain evidence="3 4">AJA228-03</strain>
    </source>
</reference>
<dbReference type="CDD" id="cd05154">
    <property type="entry name" value="ACAD10_11_N-like"/>
    <property type="match status" value="1"/>
</dbReference>
<evidence type="ECO:0000313" key="4">
    <source>
        <dbReference type="Proteomes" id="UP001530377"/>
    </source>
</evidence>
<dbReference type="Pfam" id="PF01636">
    <property type="entry name" value="APH"/>
    <property type="match status" value="1"/>
</dbReference>
<feature type="region of interest" description="Disordered" evidence="1">
    <location>
        <begin position="501"/>
        <end position="520"/>
    </location>
</feature>
<dbReference type="Gene3D" id="3.30.200.20">
    <property type="entry name" value="Phosphorylase Kinase, domain 1"/>
    <property type="match status" value="1"/>
</dbReference>
<feature type="region of interest" description="Disordered" evidence="1">
    <location>
        <begin position="1"/>
        <end position="27"/>
    </location>
</feature>
<keyword evidence="4" id="KW-1185">Reference proteome</keyword>
<comment type="caution">
    <text evidence="3">The sequence shown here is derived from an EMBL/GenBank/DDBJ whole genome shotgun (WGS) entry which is preliminary data.</text>
</comment>
<feature type="domain" description="Aminoglycoside phosphotransferase" evidence="2">
    <location>
        <begin position="170"/>
        <end position="366"/>
    </location>
</feature>
<feature type="region of interest" description="Disordered" evidence="1">
    <location>
        <begin position="143"/>
        <end position="166"/>
    </location>
</feature>
<gene>
    <name evidence="3" type="ORF">ACHAXA_001674</name>
</gene>
<dbReference type="Proteomes" id="UP001530377">
    <property type="component" value="Unassembled WGS sequence"/>
</dbReference>
<evidence type="ECO:0000313" key="3">
    <source>
        <dbReference type="EMBL" id="KAL3815780.1"/>
    </source>
</evidence>
<organism evidence="3 4">
    <name type="scientific">Cyclostephanos tholiformis</name>
    <dbReference type="NCBI Taxonomy" id="382380"/>
    <lineage>
        <taxon>Eukaryota</taxon>
        <taxon>Sar</taxon>
        <taxon>Stramenopiles</taxon>
        <taxon>Ochrophyta</taxon>
        <taxon>Bacillariophyta</taxon>
        <taxon>Coscinodiscophyceae</taxon>
        <taxon>Thalassiosirophycidae</taxon>
        <taxon>Stephanodiscales</taxon>
        <taxon>Stephanodiscaceae</taxon>
        <taxon>Cyclostephanos</taxon>
    </lineage>
</organism>
<feature type="compositionally biased region" description="Basic and acidic residues" evidence="1">
    <location>
        <begin position="503"/>
        <end position="513"/>
    </location>
</feature>
<evidence type="ECO:0000259" key="2">
    <source>
        <dbReference type="Pfam" id="PF01636"/>
    </source>
</evidence>
<protein>
    <recommendedName>
        <fullName evidence="2">Aminoglycoside phosphotransferase domain-containing protein</fullName>
    </recommendedName>
</protein>
<dbReference type="SUPFAM" id="SSF56112">
    <property type="entry name" value="Protein kinase-like (PK-like)"/>
    <property type="match status" value="1"/>
</dbReference>
<dbReference type="PANTHER" id="PTHR47829">
    <property type="entry name" value="HYDROLASE, PUTATIVE (AFU_ORTHOLOGUE AFUA_1G12880)-RELATED"/>
    <property type="match status" value="1"/>
</dbReference>
<dbReference type="InterPro" id="IPR052898">
    <property type="entry name" value="ACAD10-like"/>
</dbReference>
<dbReference type="EMBL" id="JALLPB020000183">
    <property type="protein sequence ID" value="KAL3815780.1"/>
    <property type="molecule type" value="Genomic_DNA"/>
</dbReference>
<dbReference type="InterPro" id="IPR011009">
    <property type="entry name" value="Kinase-like_dom_sf"/>
</dbReference>
<sequence length="520" mass="58181">MDTEQRNVREKGGVSTTDGHGTTAMRNPIDVSSLSSWMTSQPALSDLLSFINDDDDDDDDIDDERGGKRRRKLEDRLAIRQFGFGQSNPTYLLTITNDSDRRFPPLRLVLRRRPDKVAHPTSHDLHREYRVLVGLTTYNTRLSSPSSECESDVESSTSSGTSTDVFDGSIPVPRPYAYCPDASIVGSEFYVMEYVEGRIFVDPRMTTMGGPKERALAYRDAIRVLSNIHNVPWYEIGLEGHGGRTRGDAATGGSKSPTYVERQLRRLLQVTSMQSELMSSGGDDDSTDRDMAITERSMRRMATKLRDHAGRCPDRYGLLHGDYKIDNLIFHPTEPRVIAVLDWELSTLGDGYCDLANLCMMYYMPVLEEGWGVAGLGDTNLEGTGIPSRGTIVSTYCEYSQRHHRTTQRARLPPTQVPMFPPLSSSPIVIRLPGPANRDEAEAWAGFYLSFLFFKNCVIVHGVAQRASSGVASSAMAHRVAKLLPEMVRLNIIIWDEFPPPPKNDRDERHEDGILGQSRL</sequence>
<dbReference type="PANTHER" id="PTHR47829:SF1">
    <property type="entry name" value="HAD FAMILY PHOSPHATASE"/>
    <property type="match status" value="1"/>
</dbReference>
<name>A0ABD3RS53_9STRA</name>
<feature type="compositionally biased region" description="Basic and acidic residues" evidence="1">
    <location>
        <begin position="1"/>
        <end position="12"/>
    </location>
</feature>
<dbReference type="AlphaFoldDB" id="A0ABD3RS53"/>
<dbReference type="InterPro" id="IPR041726">
    <property type="entry name" value="ACAD10_11_N"/>
</dbReference>
<dbReference type="InterPro" id="IPR002575">
    <property type="entry name" value="Aminoglycoside_PTrfase"/>
</dbReference>
<evidence type="ECO:0000256" key="1">
    <source>
        <dbReference type="SAM" id="MobiDB-lite"/>
    </source>
</evidence>
<accession>A0ABD3RS53</accession>